<comment type="caution">
    <text evidence="1">The sequence shown here is derived from an EMBL/GenBank/DDBJ whole genome shotgun (WGS) entry which is preliminary data.</text>
</comment>
<proteinExistence type="predicted"/>
<gene>
    <name evidence="1" type="ORF">BDM02DRAFT_3113271</name>
</gene>
<keyword evidence="2" id="KW-1185">Reference proteome</keyword>
<dbReference type="Proteomes" id="UP000886501">
    <property type="component" value="Unassembled WGS sequence"/>
</dbReference>
<protein>
    <submittedName>
        <fullName evidence="1">Uncharacterized protein</fullName>
    </submittedName>
</protein>
<evidence type="ECO:0000313" key="1">
    <source>
        <dbReference type="EMBL" id="KAF9649793.1"/>
    </source>
</evidence>
<reference evidence="1" key="1">
    <citation type="submission" date="2019-10" db="EMBL/GenBank/DDBJ databases">
        <authorList>
            <consortium name="DOE Joint Genome Institute"/>
            <person name="Kuo A."/>
            <person name="Miyauchi S."/>
            <person name="Kiss E."/>
            <person name="Drula E."/>
            <person name="Kohler A."/>
            <person name="Sanchez-Garcia M."/>
            <person name="Andreopoulos B."/>
            <person name="Barry K.W."/>
            <person name="Bonito G."/>
            <person name="Buee M."/>
            <person name="Carver A."/>
            <person name="Chen C."/>
            <person name="Cichocki N."/>
            <person name="Clum A."/>
            <person name="Culley D."/>
            <person name="Crous P.W."/>
            <person name="Fauchery L."/>
            <person name="Girlanda M."/>
            <person name="Hayes R."/>
            <person name="Keri Z."/>
            <person name="Labutti K."/>
            <person name="Lipzen A."/>
            <person name="Lombard V."/>
            <person name="Magnuson J."/>
            <person name="Maillard F."/>
            <person name="Morin E."/>
            <person name="Murat C."/>
            <person name="Nolan M."/>
            <person name="Ohm R."/>
            <person name="Pangilinan J."/>
            <person name="Pereira M."/>
            <person name="Perotto S."/>
            <person name="Peter M."/>
            <person name="Riley R."/>
            <person name="Sitrit Y."/>
            <person name="Stielow B."/>
            <person name="Szollosi G."/>
            <person name="Zifcakova L."/>
            <person name="Stursova M."/>
            <person name="Spatafora J.W."/>
            <person name="Tedersoo L."/>
            <person name="Vaario L.-M."/>
            <person name="Yamada A."/>
            <person name="Yan M."/>
            <person name="Wang P."/>
            <person name="Xu J."/>
            <person name="Bruns T."/>
            <person name="Baldrian P."/>
            <person name="Vilgalys R."/>
            <person name="Henrissat B."/>
            <person name="Grigoriev I.V."/>
            <person name="Hibbett D."/>
            <person name="Nagy L.G."/>
            <person name="Martin F.M."/>
        </authorList>
    </citation>
    <scope>NUCLEOTIDE SEQUENCE</scope>
    <source>
        <strain evidence="1">P2</strain>
    </source>
</reference>
<reference evidence="1" key="2">
    <citation type="journal article" date="2020" name="Nat. Commun.">
        <title>Large-scale genome sequencing of mycorrhizal fungi provides insights into the early evolution of symbiotic traits.</title>
        <authorList>
            <person name="Miyauchi S."/>
            <person name="Kiss E."/>
            <person name="Kuo A."/>
            <person name="Drula E."/>
            <person name="Kohler A."/>
            <person name="Sanchez-Garcia M."/>
            <person name="Morin E."/>
            <person name="Andreopoulos B."/>
            <person name="Barry K.W."/>
            <person name="Bonito G."/>
            <person name="Buee M."/>
            <person name="Carver A."/>
            <person name="Chen C."/>
            <person name="Cichocki N."/>
            <person name="Clum A."/>
            <person name="Culley D."/>
            <person name="Crous P.W."/>
            <person name="Fauchery L."/>
            <person name="Girlanda M."/>
            <person name="Hayes R.D."/>
            <person name="Keri Z."/>
            <person name="LaButti K."/>
            <person name="Lipzen A."/>
            <person name="Lombard V."/>
            <person name="Magnuson J."/>
            <person name="Maillard F."/>
            <person name="Murat C."/>
            <person name="Nolan M."/>
            <person name="Ohm R.A."/>
            <person name="Pangilinan J."/>
            <person name="Pereira M.F."/>
            <person name="Perotto S."/>
            <person name="Peter M."/>
            <person name="Pfister S."/>
            <person name="Riley R."/>
            <person name="Sitrit Y."/>
            <person name="Stielow J.B."/>
            <person name="Szollosi G."/>
            <person name="Zifcakova L."/>
            <person name="Stursova M."/>
            <person name="Spatafora J.W."/>
            <person name="Tedersoo L."/>
            <person name="Vaario L.M."/>
            <person name="Yamada A."/>
            <person name="Yan M."/>
            <person name="Wang P."/>
            <person name="Xu J."/>
            <person name="Bruns T."/>
            <person name="Baldrian P."/>
            <person name="Vilgalys R."/>
            <person name="Dunand C."/>
            <person name="Henrissat B."/>
            <person name="Grigoriev I.V."/>
            <person name="Hibbett D."/>
            <person name="Nagy L.G."/>
            <person name="Martin F.M."/>
        </authorList>
    </citation>
    <scope>NUCLEOTIDE SEQUENCE</scope>
    <source>
        <strain evidence="1">P2</strain>
    </source>
</reference>
<evidence type="ECO:0000313" key="2">
    <source>
        <dbReference type="Proteomes" id="UP000886501"/>
    </source>
</evidence>
<accession>A0ACB6ZKD8</accession>
<dbReference type="EMBL" id="MU117993">
    <property type="protein sequence ID" value="KAF9649793.1"/>
    <property type="molecule type" value="Genomic_DNA"/>
</dbReference>
<organism evidence="1 2">
    <name type="scientific">Thelephora ganbajun</name>
    <name type="common">Ganba fungus</name>
    <dbReference type="NCBI Taxonomy" id="370292"/>
    <lineage>
        <taxon>Eukaryota</taxon>
        <taxon>Fungi</taxon>
        <taxon>Dikarya</taxon>
        <taxon>Basidiomycota</taxon>
        <taxon>Agaricomycotina</taxon>
        <taxon>Agaricomycetes</taxon>
        <taxon>Thelephorales</taxon>
        <taxon>Thelephoraceae</taxon>
        <taxon>Thelephora</taxon>
    </lineage>
</organism>
<sequence length="86" mass="9595">MAGKDQSLTPDGRVDANSRARKSMWRMTDSDFDVATATCQCALHIVTHAAFRSSVNTQASPVRHWPRLFYRVIGSVESRLLVPFDG</sequence>
<name>A0ACB6ZKD8_THEGA</name>